<reference evidence="4" key="1">
    <citation type="submission" date="2019-09" db="EMBL/GenBank/DDBJ databases">
        <title>Whole genome sequencing of Microbacterium maritypicum.</title>
        <authorList>
            <person name="Lenchi N."/>
        </authorList>
    </citation>
    <scope>NUCLEOTIDE SEQUENCE [LARGE SCALE GENOMIC DNA]</scope>
    <source>
        <strain evidence="4">G1</strain>
    </source>
</reference>
<dbReference type="InterPro" id="IPR013762">
    <property type="entry name" value="Integrase-like_cat_sf"/>
</dbReference>
<feature type="domain" description="Tyr recombinase" evidence="2">
    <location>
        <begin position="64"/>
        <end position="107"/>
    </location>
</feature>
<dbReference type="Proteomes" id="UP000478836">
    <property type="component" value="Unassembled WGS sequence"/>
</dbReference>
<dbReference type="Pfam" id="PF00589">
    <property type="entry name" value="Phage_integrase"/>
    <property type="match status" value="1"/>
</dbReference>
<name>A0ABQ6V5N7_9MICO</name>
<comment type="caution">
    <text evidence="3">The sequence shown here is derived from an EMBL/GenBank/DDBJ whole genome shotgun (WGS) entry which is preliminary data.</text>
</comment>
<protein>
    <submittedName>
        <fullName evidence="3">Tyrosine-type recombinase/integrase</fullName>
    </submittedName>
</protein>
<evidence type="ECO:0000259" key="2">
    <source>
        <dbReference type="Pfam" id="PF00589"/>
    </source>
</evidence>
<gene>
    <name evidence="3" type="ORF">F6A08_10375</name>
</gene>
<proteinExistence type="predicted"/>
<accession>A0ABQ6V5N7</accession>
<dbReference type="GeneID" id="77476859"/>
<evidence type="ECO:0000313" key="4">
    <source>
        <dbReference type="Proteomes" id="UP000478836"/>
    </source>
</evidence>
<dbReference type="SUPFAM" id="SSF56349">
    <property type="entry name" value="DNA breaking-rejoining enzymes"/>
    <property type="match status" value="1"/>
</dbReference>
<dbReference type="RefSeq" id="WP_151459401.1">
    <property type="nucleotide sequence ID" value="NZ_WAAO01000002.1"/>
</dbReference>
<dbReference type="InterPro" id="IPR011010">
    <property type="entry name" value="DNA_brk_join_enz"/>
</dbReference>
<organism evidence="3 4">
    <name type="scientific">Microbacterium algeriense</name>
    <dbReference type="NCBI Taxonomy" id="2615184"/>
    <lineage>
        <taxon>Bacteria</taxon>
        <taxon>Bacillati</taxon>
        <taxon>Actinomycetota</taxon>
        <taxon>Actinomycetes</taxon>
        <taxon>Micrococcales</taxon>
        <taxon>Microbacteriaceae</taxon>
        <taxon>Microbacterium</taxon>
    </lineage>
</organism>
<dbReference type="EMBL" id="WAAO01000002">
    <property type="protein sequence ID" value="KAB1864501.1"/>
    <property type="molecule type" value="Genomic_DNA"/>
</dbReference>
<evidence type="ECO:0000313" key="3">
    <source>
        <dbReference type="EMBL" id="KAB1864501.1"/>
    </source>
</evidence>
<sequence length="135" mass="15452">MPRHREHVAAHPFGNDPDAMFWPGRRRSGRGGGRGTLDYAIQFNLDNFYRKHFLVVLKELRIPVVRWHDLRHFYVSACASAGIPIERVAKYMGHADIGTMYKHYLHLFSDDHTDDMARLAAVASRPALARIIDIG</sequence>
<evidence type="ECO:0000256" key="1">
    <source>
        <dbReference type="ARBA" id="ARBA00023172"/>
    </source>
</evidence>
<dbReference type="Gene3D" id="1.10.443.10">
    <property type="entry name" value="Intergrase catalytic core"/>
    <property type="match status" value="1"/>
</dbReference>
<keyword evidence="4" id="KW-1185">Reference proteome</keyword>
<keyword evidence="1" id="KW-0233">DNA recombination</keyword>
<dbReference type="InterPro" id="IPR002104">
    <property type="entry name" value="Integrase_catalytic"/>
</dbReference>